<dbReference type="EMBL" id="CAAHFG010000005">
    <property type="protein sequence ID" value="VGO17655.1"/>
    <property type="molecule type" value="Genomic_DNA"/>
</dbReference>
<gene>
    <name evidence="1" type="ORF">PDESU_06256</name>
</gene>
<name>A0A6C2UC64_PONDE</name>
<keyword evidence="2" id="KW-1185">Reference proteome</keyword>
<evidence type="ECO:0000313" key="1">
    <source>
        <dbReference type="EMBL" id="VGO17655.1"/>
    </source>
</evidence>
<dbReference type="Proteomes" id="UP000366872">
    <property type="component" value="Unassembled WGS sequence"/>
</dbReference>
<dbReference type="AlphaFoldDB" id="A0A6C2UC64"/>
<organism evidence="1 2">
    <name type="scientific">Pontiella desulfatans</name>
    <dbReference type="NCBI Taxonomy" id="2750659"/>
    <lineage>
        <taxon>Bacteria</taxon>
        <taxon>Pseudomonadati</taxon>
        <taxon>Kiritimatiellota</taxon>
        <taxon>Kiritimatiellia</taxon>
        <taxon>Kiritimatiellales</taxon>
        <taxon>Pontiellaceae</taxon>
        <taxon>Pontiella</taxon>
    </lineage>
</organism>
<accession>A0A6C2UC64</accession>
<sequence>MAALLLAGCGEGAIDAVKNESAADSLPLDLQKLQGVWSQASTNEYSVCEVNIDGYTVRLRLQALGEETMLKRNVMISGIDDERDLLLLHNGQAAWKYELVRQETGDLLM</sequence>
<reference evidence="1 2" key="1">
    <citation type="submission" date="2019-04" db="EMBL/GenBank/DDBJ databases">
        <authorList>
            <person name="Van Vliet M D."/>
        </authorList>
    </citation>
    <scope>NUCLEOTIDE SEQUENCE [LARGE SCALE GENOMIC DNA]</scope>
    <source>
        <strain evidence="1 2">F1</strain>
    </source>
</reference>
<proteinExistence type="predicted"/>
<evidence type="ECO:0000313" key="2">
    <source>
        <dbReference type="Proteomes" id="UP000366872"/>
    </source>
</evidence>
<protein>
    <submittedName>
        <fullName evidence="1">Uncharacterized protein</fullName>
    </submittedName>
</protein>
<dbReference type="RefSeq" id="WP_136083143.1">
    <property type="nucleotide sequence ID" value="NZ_CAAHFG010000005.1"/>
</dbReference>